<dbReference type="AlphaFoldDB" id="A0AAP6ZW91"/>
<organism evidence="1 2">
    <name type="scientific">Paenibacillus alvei</name>
    <name type="common">Bacillus alvei</name>
    <dbReference type="NCBI Taxonomy" id="44250"/>
    <lineage>
        <taxon>Bacteria</taxon>
        <taxon>Bacillati</taxon>
        <taxon>Bacillota</taxon>
        <taxon>Bacilli</taxon>
        <taxon>Bacillales</taxon>
        <taxon>Paenibacillaceae</taxon>
        <taxon>Paenibacillus</taxon>
    </lineage>
</organism>
<gene>
    <name evidence="1" type="ORF">HMI46_05910</name>
</gene>
<dbReference type="Proteomes" id="UP000552038">
    <property type="component" value="Unassembled WGS sequence"/>
</dbReference>
<name>A0AAP6ZW91_PAEAL</name>
<evidence type="ECO:0000313" key="1">
    <source>
        <dbReference type="EMBL" id="NOJ70085.1"/>
    </source>
</evidence>
<dbReference type="InterPro" id="IPR036736">
    <property type="entry name" value="ACP-like_sf"/>
</dbReference>
<sequence length="75" mass="8662">MKAEIATIFSQGPVKMDEAVNFNKIEVSSVQAHKIVNKHRRKLEIHIHPFAFFDYKMISEFAAHFSECVEEKVAL</sequence>
<dbReference type="EMBL" id="JABFOR010000005">
    <property type="protein sequence ID" value="NOJ70085.1"/>
    <property type="molecule type" value="Genomic_DNA"/>
</dbReference>
<reference evidence="1 2" key="1">
    <citation type="submission" date="2020-05" db="EMBL/GenBank/DDBJ databases">
        <title>Whole genome sequencing and identification of novel metabolites from Paenibacillus alvei strain JR949.</title>
        <authorList>
            <person name="Rajendhran J."/>
            <person name="Sree Pranav P."/>
            <person name="Mahalakshmi B."/>
            <person name="Karthikeyan R."/>
        </authorList>
    </citation>
    <scope>NUCLEOTIDE SEQUENCE [LARGE SCALE GENOMIC DNA]</scope>
    <source>
        <strain evidence="1 2">JR949</strain>
    </source>
</reference>
<dbReference type="SUPFAM" id="SSF47336">
    <property type="entry name" value="ACP-like"/>
    <property type="match status" value="1"/>
</dbReference>
<protein>
    <submittedName>
        <fullName evidence="1">Acyl carrier protein</fullName>
    </submittedName>
</protein>
<dbReference type="RefSeq" id="WP_171415496.1">
    <property type="nucleotide sequence ID" value="NZ_JABFOR010000005.1"/>
</dbReference>
<dbReference type="Gene3D" id="1.10.1200.10">
    <property type="entry name" value="ACP-like"/>
    <property type="match status" value="1"/>
</dbReference>
<proteinExistence type="predicted"/>
<evidence type="ECO:0000313" key="2">
    <source>
        <dbReference type="Proteomes" id="UP000552038"/>
    </source>
</evidence>
<accession>A0AAP6ZW91</accession>
<comment type="caution">
    <text evidence="1">The sequence shown here is derived from an EMBL/GenBank/DDBJ whole genome shotgun (WGS) entry which is preliminary data.</text>
</comment>